<feature type="binding site" evidence="14">
    <location>
        <position position="115"/>
    </location>
    <ligand>
        <name>L-threonine</name>
        <dbReference type="ChEBI" id="CHEBI:57926"/>
    </ligand>
</feature>
<evidence type="ECO:0000256" key="9">
    <source>
        <dbReference type="ARBA" id="ARBA00022741"/>
    </source>
</evidence>
<evidence type="ECO:0000256" key="12">
    <source>
        <dbReference type="ARBA" id="ARBA00048366"/>
    </source>
</evidence>
<dbReference type="PIRSF" id="PIRSF004930">
    <property type="entry name" value="Tln_factor_SUA5"/>
    <property type="match status" value="1"/>
</dbReference>
<dbReference type="Pfam" id="PF03481">
    <property type="entry name" value="Sua5_C"/>
    <property type="match status" value="1"/>
</dbReference>
<evidence type="ECO:0000256" key="8">
    <source>
        <dbReference type="ARBA" id="ARBA00022695"/>
    </source>
</evidence>
<evidence type="ECO:0000256" key="3">
    <source>
        <dbReference type="ARBA" id="ARBA00012584"/>
    </source>
</evidence>
<feature type="domain" description="YrdC-like" evidence="15">
    <location>
        <begin position="10"/>
        <end position="193"/>
    </location>
</feature>
<feature type="binding site" evidence="14">
    <location>
        <position position="64"/>
    </location>
    <ligand>
        <name>L-threonine</name>
        <dbReference type="ChEBI" id="CHEBI:57926"/>
    </ligand>
</feature>
<evidence type="ECO:0000256" key="5">
    <source>
        <dbReference type="ARBA" id="ARBA00022490"/>
    </source>
</evidence>
<feature type="binding site" evidence="14">
    <location>
        <position position="175"/>
    </location>
    <ligand>
        <name>L-threonine</name>
        <dbReference type="ChEBI" id="CHEBI:57926"/>
    </ligand>
</feature>
<evidence type="ECO:0000256" key="11">
    <source>
        <dbReference type="ARBA" id="ARBA00029774"/>
    </source>
</evidence>
<dbReference type="RefSeq" id="WP_100714029.1">
    <property type="nucleotide sequence ID" value="NZ_NPDY01000009.1"/>
</dbReference>
<keyword evidence="5 13" id="KW-0963">Cytoplasm</keyword>
<comment type="subcellular location">
    <subcellularLocation>
        <location evidence="1 13">Cytoplasm</location>
    </subcellularLocation>
</comment>
<dbReference type="GO" id="GO:0000049">
    <property type="term" value="F:tRNA binding"/>
    <property type="evidence" value="ECO:0007669"/>
    <property type="project" value="TreeGrafter"/>
</dbReference>
<evidence type="ECO:0000256" key="6">
    <source>
        <dbReference type="ARBA" id="ARBA00022679"/>
    </source>
</evidence>
<keyword evidence="18" id="KW-1185">Reference proteome</keyword>
<feature type="binding site" evidence="14">
    <location>
        <position position="111"/>
    </location>
    <ligand>
        <name>ATP</name>
        <dbReference type="ChEBI" id="CHEBI:30616"/>
    </ligand>
</feature>
<evidence type="ECO:0000313" key="16">
    <source>
        <dbReference type="EMBL" id="PJZ69467.1"/>
    </source>
</evidence>
<dbReference type="Pfam" id="PF01300">
    <property type="entry name" value="Sua5_yciO_yrdC"/>
    <property type="match status" value="1"/>
</dbReference>
<evidence type="ECO:0000313" key="17">
    <source>
        <dbReference type="EMBL" id="PJZ72292.1"/>
    </source>
</evidence>
<keyword evidence="10 13" id="KW-0067">ATP-binding</keyword>
<keyword evidence="7 13" id="KW-0819">tRNA processing</keyword>
<dbReference type="EC" id="2.7.7.87" evidence="3 13"/>
<feature type="binding site" evidence="14">
    <location>
        <position position="227"/>
    </location>
    <ligand>
        <name>ATP</name>
        <dbReference type="ChEBI" id="CHEBI:30616"/>
    </ligand>
</feature>
<keyword evidence="8 13" id="KW-0548">Nucleotidyltransferase</keyword>
<dbReference type="SUPFAM" id="SSF55821">
    <property type="entry name" value="YrdC/RibB"/>
    <property type="match status" value="1"/>
</dbReference>
<comment type="catalytic activity">
    <reaction evidence="12 13">
        <text>L-threonine + hydrogencarbonate + ATP = L-threonylcarbamoyladenylate + diphosphate + H2O</text>
        <dbReference type="Rhea" id="RHEA:36407"/>
        <dbReference type="ChEBI" id="CHEBI:15377"/>
        <dbReference type="ChEBI" id="CHEBI:17544"/>
        <dbReference type="ChEBI" id="CHEBI:30616"/>
        <dbReference type="ChEBI" id="CHEBI:33019"/>
        <dbReference type="ChEBI" id="CHEBI:57926"/>
        <dbReference type="ChEBI" id="CHEBI:73682"/>
        <dbReference type="EC" id="2.7.7.87"/>
    </reaction>
</comment>
<feature type="binding site" evidence="14">
    <location>
        <position position="145"/>
    </location>
    <ligand>
        <name>ATP</name>
        <dbReference type="ChEBI" id="CHEBI:30616"/>
    </ligand>
</feature>
<dbReference type="GO" id="GO:0008033">
    <property type="term" value="P:tRNA processing"/>
    <property type="evidence" value="ECO:0007669"/>
    <property type="project" value="UniProtKB-KW"/>
</dbReference>
<dbReference type="GO" id="GO:0006450">
    <property type="term" value="P:regulation of translational fidelity"/>
    <property type="evidence" value="ECO:0007669"/>
    <property type="project" value="TreeGrafter"/>
</dbReference>
<evidence type="ECO:0000256" key="2">
    <source>
        <dbReference type="ARBA" id="ARBA00007663"/>
    </source>
</evidence>
<dbReference type="GO" id="GO:0005524">
    <property type="term" value="F:ATP binding"/>
    <property type="evidence" value="ECO:0007669"/>
    <property type="project" value="UniProtKB-UniRule"/>
</dbReference>
<evidence type="ECO:0000313" key="19">
    <source>
        <dbReference type="Proteomes" id="UP000231990"/>
    </source>
</evidence>
<feature type="binding site" evidence="14">
    <location>
        <position position="55"/>
    </location>
    <ligand>
        <name>ATP</name>
        <dbReference type="ChEBI" id="CHEBI:30616"/>
    </ligand>
</feature>
<evidence type="ECO:0000256" key="1">
    <source>
        <dbReference type="ARBA" id="ARBA00004496"/>
    </source>
</evidence>
<dbReference type="EMBL" id="NPDZ01000011">
    <property type="protein sequence ID" value="PJZ72292.1"/>
    <property type="molecule type" value="Genomic_DNA"/>
</dbReference>
<evidence type="ECO:0000256" key="10">
    <source>
        <dbReference type="ARBA" id="ARBA00022840"/>
    </source>
</evidence>
<proteinExistence type="inferred from homology"/>
<dbReference type="GO" id="GO:0061710">
    <property type="term" value="F:L-threonylcarbamoyladenylate synthase"/>
    <property type="evidence" value="ECO:0007669"/>
    <property type="project" value="UniProtKB-EC"/>
</dbReference>
<evidence type="ECO:0000313" key="18">
    <source>
        <dbReference type="Proteomes" id="UP000231962"/>
    </source>
</evidence>
<dbReference type="GO" id="GO:0003725">
    <property type="term" value="F:double-stranded RNA binding"/>
    <property type="evidence" value="ECO:0007669"/>
    <property type="project" value="UniProtKB-UniRule"/>
</dbReference>
<dbReference type="InterPro" id="IPR038385">
    <property type="entry name" value="Sua5/YwlC_C"/>
</dbReference>
<dbReference type="Proteomes" id="UP000231990">
    <property type="component" value="Unassembled WGS sequence"/>
</dbReference>
<dbReference type="NCBIfam" id="TIGR00057">
    <property type="entry name" value="L-threonylcarbamoyladenylate synthase"/>
    <property type="match status" value="1"/>
</dbReference>
<feature type="binding site" evidence="14">
    <location>
        <position position="135"/>
    </location>
    <ligand>
        <name>L-threonine</name>
        <dbReference type="ChEBI" id="CHEBI:57926"/>
    </ligand>
</feature>
<dbReference type="InterPro" id="IPR010923">
    <property type="entry name" value="T(6)A37_SUA5"/>
</dbReference>
<dbReference type="Gene3D" id="3.40.50.11030">
    <property type="entry name" value="Threonylcarbamoyl-AMP synthase, C-terminal domain"/>
    <property type="match status" value="1"/>
</dbReference>
<comment type="function">
    <text evidence="13">Required for the formation of a threonylcarbamoyl group on adenosine at position 37 (t(6)A37) in tRNAs that read codons beginning with adenine.</text>
</comment>
<evidence type="ECO:0000259" key="15">
    <source>
        <dbReference type="PROSITE" id="PS51163"/>
    </source>
</evidence>
<evidence type="ECO:0000256" key="7">
    <source>
        <dbReference type="ARBA" id="ARBA00022694"/>
    </source>
</evidence>
<dbReference type="Gene3D" id="3.90.870.10">
    <property type="entry name" value="DHBP synthase"/>
    <property type="match status" value="1"/>
</dbReference>
<feature type="binding site" evidence="14">
    <location>
        <position position="59"/>
    </location>
    <ligand>
        <name>ATP</name>
        <dbReference type="ChEBI" id="CHEBI:30616"/>
    </ligand>
</feature>
<keyword evidence="6 13" id="KW-0808">Transferase</keyword>
<dbReference type="InterPro" id="IPR005145">
    <property type="entry name" value="Sua5_C"/>
</dbReference>
<dbReference type="GO" id="GO:0005737">
    <property type="term" value="C:cytoplasm"/>
    <property type="evidence" value="ECO:0007669"/>
    <property type="project" value="UniProtKB-SubCell"/>
</dbReference>
<protein>
    <recommendedName>
        <fullName evidence="4 13">Threonylcarbamoyl-AMP synthase</fullName>
        <shortName evidence="13">TC-AMP synthase</shortName>
        <ecNumber evidence="3 13">2.7.7.87</ecNumber>
    </recommendedName>
    <alternativeName>
        <fullName evidence="11 13">L-threonylcarbamoyladenylate synthase</fullName>
    </alternativeName>
</protein>
<dbReference type="PANTHER" id="PTHR17490:SF16">
    <property type="entry name" value="THREONYLCARBAMOYL-AMP SYNTHASE"/>
    <property type="match status" value="1"/>
</dbReference>
<evidence type="ECO:0000256" key="14">
    <source>
        <dbReference type="PIRSR" id="PIRSR004930-1"/>
    </source>
</evidence>
<feature type="binding site" evidence="14">
    <location>
        <position position="189"/>
    </location>
    <ligand>
        <name>ATP</name>
        <dbReference type="ChEBI" id="CHEBI:30616"/>
    </ligand>
</feature>
<feature type="binding site" evidence="14">
    <location>
        <position position="32"/>
    </location>
    <ligand>
        <name>L-threonine</name>
        <dbReference type="ChEBI" id="CHEBI:57926"/>
    </ligand>
</feature>
<dbReference type="OrthoDB" id="9814580at2"/>
<dbReference type="InterPro" id="IPR050156">
    <property type="entry name" value="TC-AMP_synthase_SUA5"/>
</dbReference>
<name>A0A2M9ZJT2_9LEPT</name>
<dbReference type="Proteomes" id="UP000231962">
    <property type="component" value="Unassembled WGS sequence"/>
</dbReference>
<dbReference type="PROSITE" id="PS51163">
    <property type="entry name" value="YRDC"/>
    <property type="match status" value="1"/>
</dbReference>
<feature type="binding site" evidence="14">
    <location>
        <position position="137"/>
    </location>
    <ligand>
        <name>ATP</name>
        <dbReference type="ChEBI" id="CHEBI:30616"/>
    </ligand>
</feature>
<dbReference type="AlphaFoldDB" id="A0A2M9ZJT2"/>
<sequence length="316" mass="34879">MFENKKTKISEDPIEAASTLRQGGIVVFPTETVYGIGADSRNHEACHRIYKIKNRPSDNPLIVHVAQVLEIHEIVELPESFEKLLDLFMPGPLTLVGKKKDQTTFSSGLATIAIRVPENSSAREMLQSFGGPVSAPSANLSGRPSITRFNDAVEEFSGKVDLILKGEEPKIGIESTVLDGTANPPRILRPGFYDLEDLKAIYPNLESADPQAFSEKPSSPGMKYRHYAPDCKVILSDTFPESKPMIGVIGIGIGALWEYSVNVKDNHEYMKELYSFFRDCDKKKLELAVCMHPSKAPGEEALLNRIRKASEGSGEN</sequence>
<reference evidence="18 19" key="1">
    <citation type="submission" date="2017-07" db="EMBL/GenBank/DDBJ databases">
        <title>Leptospira spp. isolated from tropical soils.</title>
        <authorList>
            <person name="Thibeaux R."/>
            <person name="Iraola G."/>
            <person name="Ferres I."/>
            <person name="Bierque E."/>
            <person name="Girault D."/>
            <person name="Soupe-Gilbert M.-E."/>
            <person name="Picardeau M."/>
            <person name="Goarant C."/>
        </authorList>
    </citation>
    <scope>NUCLEOTIDE SEQUENCE [LARGE SCALE GENOMIC DNA]</scope>
    <source>
        <strain evidence="17 19">FH1-B-B1</strain>
        <strain evidence="16 18">FH1-B-C1</strain>
    </source>
</reference>
<gene>
    <name evidence="16" type="ORF">CH360_10685</name>
    <name evidence="17" type="ORF">CH373_15345</name>
</gene>
<dbReference type="InterPro" id="IPR006070">
    <property type="entry name" value="Sua5-like_dom"/>
</dbReference>
<dbReference type="InterPro" id="IPR017945">
    <property type="entry name" value="DHBP_synth_RibB-like_a/b_dom"/>
</dbReference>
<keyword evidence="9 13" id="KW-0547">Nucleotide-binding</keyword>
<evidence type="ECO:0000256" key="4">
    <source>
        <dbReference type="ARBA" id="ARBA00015492"/>
    </source>
</evidence>
<dbReference type="PANTHER" id="PTHR17490">
    <property type="entry name" value="SUA5"/>
    <property type="match status" value="1"/>
</dbReference>
<dbReference type="EMBL" id="NPDY01000009">
    <property type="protein sequence ID" value="PJZ69467.1"/>
    <property type="molecule type" value="Genomic_DNA"/>
</dbReference>
<evidence type="ECO:0000256" key="13">
    <source>
        <dbReference type="PIRNR" id="PIRNR004930"/>
    </source>
</evidence>
<comment type="caution">
    <text evidence="17">The sequence shown here is derived from an EMBL/GenBank/DDBJ whole genome shotgun (WGS) entry which is preliminary data.</text>
</comment>
<comment type="similarity">
    <text evidence="2 13">Belongs to the SUA5 family.</text>
</comment>
<organism evidence="17 19">
    <name type="scientific">Leptospira perolatii</name>
    <dbReference type="NCBI Taxonomy" id="2023191"/>
    <lineage>
        <taxon>Bacteria</taxon>
        <taxon>Pseudomonadati</taxon>
        <taxon>Spirochaetota</taxon>
        <taxon>Spirochaetia</taxon>
        <taxon>Leptospirales</taxon>
        <taxon>Leptospiraceae</taxon>
        <taxon>Leptospira</taxon>
    </lineage>
</organism>
<accession>A0A2M9ZJT2</accession>